<dbReference type="GO" id="GO:0044550">
    <property type="term" value="P:secondary metabolite biosynthetic process"/>
    <property type="evidence" value="ECO:0007669"/>
    <property type="project" value="TreeGrafter"/>
</dbReference>
<dbReference type="OrthoDB" id="9815506at2"/>
<sequence length="328" mass="35622">MKKIKSKIISSGRALPLDIVTNKEILKTINSSEEWIETKIGVRERRFANGKENASSLGIKAAKQCLEKANIEADSVEAIVVSVGCPDNFGASTGSLIKAALGIKSCSVHDITAGCSGFIFAMRIADSYIVSGMYKRVLVIGTEILSIALDKYDRSTYPYFGDGAGAVILEYTETSEGFQGFYIGSDGSGNDVITNLAGGVKNPISFDSIMRRDCCLKMNATAVWKFATKIFPLCVNRVLEESGYSLNDIDFVISHQSNERMIKHCMNALNLPLEKTAINIQRYGNTASASVPILFSELMDSNVFKKGDLVVWVAFGAGLSYGSALYKF</sequence>
<keyword evidence="5" id="KW-0808">Transferase</keyword>
<keyword evidence="8" id="KW-0275">Fatty acid biosynthesis</keyword>
<keyword evidence="7" id="KW-0443">Lipid metabolism</keyword>
<dbReference type="PANTHER" id="PTHR34069:SF2">
    <property type="entry name" value="BETA-KETOACYL-[ACYL-CARRIER-PROTEIN] SYNTHASE III"/>
    <property type="match status" value="1"/>
</dbReference>
<comment type="pathway">
    <text evidence="1">Lipid metabolism.</text>
</comment>
<dbReference type="SUPFAM" id="SSF53901">
    <property type="entry name" value="Thiolase-like"/>
    <property type="match status" value="1"/>
</dbReference>
<evidence type="ECO:0000256" key="9">
    <source>
        <dbReference type="ARBA" id="ARBA00023315"/>
    </source>
</evidence>
<dbReference type="NCBIfam" id="TIGR00747">
    <property type="entry name" value="fabH"/>
    <property type="match status" value="1"/>
</dbReference>
<proteinExistence type="inferred from homology"/>
<protein>
    <submittedName>
        <fullName evidence="12">Uncharacterized protein</fullName>
    </submittedName>
</protein>
<evidence type="ECO:0000256" key="1">
    <source>
        <dbReference type="ARBA" id="ARBA00005189"/>
    </source>
</evidence>
<dbReference type="GO" id="GO:0006633">
    <property type="term" value="P:fatty acid biosynthetic process"/>
    <property type="evidence" value="ECO:0007669"/>
    <property type="project" value="UniProtKB-KW"/>
</dbReference>
<dbReference type="STRING" id="1796616.A4V09_11345"/>
<evidence type="ECO:0000259" key="11">
    <source>
        <dbReference type="Pfam" id="PF08545"/>
    </source>
</evidence>
<evidence type="ECO:0000256" key="5">
    <source>
        <dbReference type="ARBA" id="ARBA00022679"/>
    </source>
</evidence>
<dbReference type="RefSeq" id="WP_084043553.1">
    <property type="nucleotide sequence ID" value="NZ_CP015405.2"/>
</dbReference>
<dbReference type="AlphaFoldDB" id="A0A1C7I9G2"/>
<reference evidence="12" key="1">
    <citation type="submission" date="2017-04" db="EMBL/GenBank/DDBJ databases">
        <title>Complete Genome Sequences of Twelve Strains of a Stable Defined Moderately Diverse Mouse Microbiota 2 (sDMDMm2).</title>
        <authorList>
            <person name="Uchimura Y."/>
            <person name="Wyss M."/>
            <person name="Brugiroux S."/>
            <person name="Limenitakis J.P."/>
            <person name="Stecher B."/>
            <person name="McCoy K.D."/>
            <person name="Macpherson A.J."/>
        </authorList>
    </citation>
    <scope>NUCLEOTIDE SEQUENCE</scope>
    <source>
        <strain evidence="12">YL58</strain>
    </source>
</reference>
<evidence type="ECO:0000256" key="6">
    <source>
        <dbReference type="ARBA" id="ARBA00022832"/>
    </source>
</evidence>
<evidence type="ECO:0000259" key="10">
    <source>
        <dbReference type="Pfam" id="PF08541"/>
    </source>
</evidence>
<evidence type="ECO:0000256" key="8">
    <source>
        <dbReference type="ARBA" id="ARBA00023160"/>
    </source>
</evidence>
<evidence type="ECO:0000256" key="3">
    <source>
        <dbReference type="ARBA" id="ARBA00022490"/>
    </source>
</evidence>
<feature type="domain" description="Beta-ketoacyl-[acyl-carrier-protein] synthase III N-terminal" evidence="11">
    <location>
        <begin position="110"/>
        <end position="187"/>
    </location>
</feature>
<keyword evidence="3" id="KW-0963">Cytoplasm</keyword>
<dbReference type="InterPro" id="IPR013751">
    <property type="entry name" value="ACP_syn_III_N"/>
</dbReference>
<dbReference type="InterPro" id="IPR016039">
    <property type="entry name" value="Thiolase-like"/>
</dbReference>
<organism evidence="12 13">
    <name type="scientific">Blautia pseudococcoides</name>
    <dbReference type="NCBI Taxonomy" id="1796616"/>
    <lineage>
        <taxon>Bacteria</taxon>
        <taxon>Bacillati</taxon>
        <taxon>Bacillota</taxon>
        <taxon>Clostridia</taxon>
        <taxon>Lachnospirales</taxon>
        <taxon>Lachnospiraceae</taxon>
        <taxon>Blautia</taxon>
    </lineage>
</organism>
<dbReference type="CDD" id="cd00830">
    <property type="entry name" value="KAS_III"/>
    <property type="match status" value="1"/>
</dbReference>
<evidence type="ECO:0000256" key="4">
    <source>
        <dbReference type="ARBA" id="ARBA00022516"/>
    </source>
</evidence>
<keyword evidence="4" id="KW-0444">Lipid biosynthesis</keyword>
<feature type="domain" description="Beta-ketoacyl-[acyl-carrier-protein] synthase III C-terminal" evidence="10">
    <location>
        <begin position="239"/>
        <end position="327"/>
    </location>
</feature>
<evidence type="ECO:0000256" key="2">
    <source>
        <dbReference type="ARBA" id="ARBA00008642"/>
    </source>
</evidence>
<dbReference type="PANTHER" id="PTHR34069">
    <property type="entry name" value="3-OXOACYL-[ACYL-CARRIER-PROTEIN] SYNTHASE 3"/>
    <property type="match status" value="1"/>
</dbReference>
<dbReference type="InterPro" id="IPR004655">
    <property type="entry name" value="FabH"/>
</dbReference>
<dbReference type="Pfam" id="PF08541">
    <property type="entry name" value="ACP_syn_III_C"/>
    <property type="match status" value="1"/>
</dbReference>
<comment type="similarity">
    <text evidence="2">Belongs to the thiolase-like superfamily. FabH family.</text>
</comment>
<name>A0A1C7I9G2_9FIRM</name>
<evidence type="ECO:0000313" key="13">
    <source>
        <dbReference type="Proteomes" id="UP000092574"/>
    </source>
</evidence>
<dbReference type="NCBIfam" id="NF006829">
    <property type="entry name" value="PRK09352.1"/>
    <property type="match status" value="1"/>
</dbReference>
<dbReference type="GO" id="GO:0004315">
    <property type="term" value="F:3-oxoacyl-[acyl-carrier-protein] synthase activity"/>
    <property type="evidence" value="ECO:0007669"/>
    <property type="project" value="InterPro"/>
</dbReference>
<keyword evidence="9" id="KW-0012">Acyltransferase</keyword>
<dbReference type="EMBL" id="CP015405">
    <property type="protein sequence ID" value="ANU76310.1"/>
    <property type="molecule type" value="Genomic_DNA"/>
</dbReference>
<evidence type="ECO:0000256" key="7">
    <source>
        <dbReference type="ARBA" id="ARBA00023098"/>
    </source>
</evidence>
<keyword evidence="13" id="KW-1185">Reference proteome</keyword>
<accession>A0A1C7I9G2</accession>
<dbReference type="Gene3D" id="3.40.47.10">
    <property type="match status" value="1"/>
</dbReference>
<dbReference type="Pfam" id="PF08545">
    <property type="entry name" value="ACP_syn_III"/>
    <property type="match status" value="1"/>
</dbReference>
<evidence type="ECO:0000313" key="12">
    <source>
        <dbReference type="EMBL" id="ANU76310.1"/>
    </source>
</evidence>
<dbReference type="KEGG" id="byl:A4V09_11345"/>
<dbReference type="InterPro" id="IPR013747">
    <property type="entry name" value="ACP_syn_III_C"/>
</dbReference>
<dbReference type="Proteomes" id="UP000092574">
    <property type="component" value="Chromosome"/>
</dbReference>
<gene>
    <name evidence="12" type="ORF">A4V09_11345</name>
</gene>
<keyword evidence="6" id="KW-0276">Fatty acid metabolism</keyword>